<reference evidence="4 5" key="1">
    <citation type="submission" date="2021-05" db="EMBL/GenBank/DDBJ databases">
        <title>A Polyphasic approach of four new species of the genus Ohtaekwangia: Ohtaekwangia histidinii sp. nov., Ohtaekwangia cretensis sp. nov., Ohtaekwangia indiensis sp. nov., Ohtaekwangia reichenbachii sp. nov. from diverse environment.</title>
        <authorList>
            <person name="Octaviana S."/>
        </authorList>
    </citation>
    <scope>NUCLEOTIDE SEQUENCE [LARGE SCALE GENOMIC DNA]</scope>
    <source>
        <strain evidence="4 5">PWU37</strain>
    </source>
</reference>
<evidence type="ECO:0000259" key="3">
    <source>
        <dbReference type="Pfam" id="PF18962"/>
    </source>
</evidence>
<dbReference type="Gene3D" id="2.60.40.1080">
    <property type="match status" value="1"/>
</dbReference>
<dbReference type="InterPro" id="IPR011635">
    <property type="entry name" value="CARDB"/>
</dbReference>
<dbReference type="Proteomes" id="UP001319180">
    <property type="component" value="Unassembled WGS sequence"/>
</dbReference>
<dbReference type="InterPro" id="IPR026444">
    <property type="entry name" value="Secre_tail"/>
</dbReference>
<name>A0AAP2GEG6_9BACT</name>
<feature type="domain" description="Secretion system C-terminal sorting" evidence="3">
    <location>
        <begin position="893"/>
        <end position="958"/>
    </location>
</feature>
<gene>
    <name evidence="4" type="ORF">KK078_17430</name>
</gene>
<dbReference type="InterPro" id="IPR008964">
    <property type="entry name" value="Invasin/intimin_cell_adhesion"/>
</dbReference>
<dbReference type="InterPro" id="IPR013783">
    <property type="entry name" value="Ig-like_fold"/>
</dbReference>
<keyword evidence="1" id="KW-0732">Signal</keyword>
<evidence type="ECO:0000259" key="2">
    <source>
        <dbReference type="Pfam" id="PF07705"/>
    </source>
</evidence>
<dbReference type="SUPFAM" id="SSF49373">
    <property type="entry name" value="Invasin/intimin cell-adhesion fragments"/>
    <property type="match status" value="1"/>
</dbReference>
<dbReference type="RefSeq" id="WP_254091584.1">
    <property type="nucleotide sequence ID" value="NZ_JAHESC010000025.1"/>
</dbReference>
<dbReference type="SUPFAM" id="SSF49478">
    <property type="entry name" value="Cna protein B-type domain"/>
    <property type="match status" value="1"/>
</dbReference>
<sequence>MKRSLCVIFLLLLQVSTYAQDLITEGVTAPTTVDRYQVFNVSTTVKNNTATPTGAATVLQVKLSFDAVLSPDDPTIGTSNSISSIGANGTRSVTVSCYTGSVAAGNYYLILQIDPNNTITETNETNNAAVFSGYTVNQQNVDFVMTSLVPAATTVPVADQLSVDYELRNNGTTDLGQSTRTSFYLSTDNTLDAADRFLTMHEIPLAGPDVFNKTVVINIPAVPQGNYFLIGKADDDHGVGNIDELDETNNTTAAAIAIAVSDIDLDVTLGAQPAATLIDNGGTAEITVEYDLGNLGSTGAGGYDVHVYISTDQTLDASDYDLTADVKPYQITPAYIASMTILSAQVKQFVPNINTLVGTHYVIWKINATNAIPETDYTNNTLVSTNTITVTPVQPAFQINSITFTSAPYDNTDVTFDFSVDITNTGPINSFTQSFEIQIRDVDDNVVYTAARPNESFLFAMTGDDVTKNWSITLPAALAAGDYTLVVQCDPDESCYSTNTQTAALEISPAPYIISGTITGSDGTNITNGTLYLYRKAMDGTITREQTVSTSSNAFSLTVTDTDPRALYFFPNAGTFGAFAPTLSGNYTYLHDEAFFTPVANTVVNLTPPRKTAPPAGSRYISGTVTLPGGNAVPNTPLLLYDGATLVEILYSDAGGNYSFTNLAAKAYSLVPAVALTHDIVDQAYPVDVSTMHAEANIVIETDNIEVTISFLKVAQTITFPALSDKVYTDAPFDPQATASSGLTVTYESADTDIAEVIGNQIVIRGVGTTTITAHQEGDAAYEPATPVSQSLTVNKAPQTITFEDLAPRRPDDADFTLTATASSSLPVTYTSSNATVAVVTGNVVSLRGEGETDITAHQAGDVHFLAATAVTRTLRVSVVTGIDNNPLAGVRIYPNPTAGLLTVDSAVPVRQVTVTDLTGRPQTIGIADAVLDLRHLPTGVYLLTLQDKNHTKIIKVIKK</sequence>
<evidence type="ECO:0000256" key="1">
    <source>
        <dbReference type="SAM" id="SignalP"/>
    </source>
</evidence>
<dbReference type="Pfam" id="PF07705">
    <property type="entry name" value="CARDB"/>
    <property type="match status" value="1"/>
</dbReference>
<evidence type="ECO:0000313" key="4">
    <source>
        <dbReference type="EMBL" id="MBT1688357.1"/>
    </source>
</evidence>
<comment type="caution">
    <text evidence="4">The sequence shown here is derived from an EMBL/GenBank/DDBJ whole genome shotgun (WGS) entry which is preliminary data.</text>
</comment>
<protein>
    <submittedName>
        <fullName evidence="4">T9SS type A sorting domain-containing protein</fullName>
    </submittedName>
</protein>
<dbReference type="NCBIfam" id="TIGR04183">
    <property type="entry name" value="Por_Secre_tail"/>
    <property type="match status" value="1"/>
</dbReference>
<accession>A0AAP2GEG6</accession>
<dbReference type="Pfam" id="PF18962">
    <property type="entry name" value="Por_Secre_tail"/>
    <property type="match status" value="1"/>
</dbReference>
<keyword evidence="5" id="KW-1185">Reference proteome</keyword>
<feature type="chain" id="PRO_5042919350" evidence="1">
    <location>
        <begin position="20"/>
        <end position="960"/>
    </location>
</feature>
<dbReference type="EMBL" id="JAHESC010000025">
    <property type="protein sequence ID" value="MBT1688357.1"/>
    <property type="molecule type" value="Genomic_DNA"/>
</dbReference>
<evidence type="ECO:0000313" key="5">
    <source>
        <dbReference type="Proteomes" id="UP001319180"/>
    </source>
</evidence>
<dbReference type="AlphaFoldDB" id="A0AAP2GEG6"/>
<proteinExistence type="predicted"/>
<feature type="signal peptide" evidence="1">
    <location>
        <begin position="1"/>
        <end position="19"/>
    </location>
</feature>
<dbReference type="Gene3D" id="2.60.40.10">
    <property type="entry name" value="Immunoglobulins"/>
    <property type="match status" value="3"/>
</dbReference>
<feature type="domain" description="CARDB" evidence="2">
    <location>
        <begin position="20"/>
        <end position="129"/>
    </location>
</feature>
<organism evidence="4 5">
    <name type="scientific">Dawidia soli</name>
    <dbReference type="NCBI Taxonomy" id="2782352"/>
    <lineage>
        <taxon>Bacteria</taxon>
        <taxon>Pseudomonadati</taxon>
        <taxon>Bacteroidota</taxon>
        <taxon>Cytophagia</taxon>
        <taxon>Cytophagales</taxon>
        <taxon>Chryseotaleaceae</taxon>
        <taxon>Dawidia</taxon>
    </lineage>
</organism>